<keyword evidence="1" id="KW-0732">Signal</keyword>
<organism evidence="2 3">
    <name type="scientific">Jilunia laotingensis</name>
    <dbReference type="NCBI Taxonomy" id="2763675"/>
    <lineage>
        <taxon>Bacteria</taxon>
        <taxon>Pseudomonadati</taxon>
        <taxon>Bacteroidota</taxon>
        <taxon>Bacteroidia</taxon>
        <taxon>Bacteroidales</taxon>
        <taxon>Bacteroidaceae</taxon>
        <taxon>Jilunia</taxon>
    </lineage>
</organism>
<keyword evidence="3" id="KW-1185">Reference proteome</keyword>
<dbReference type="Proteomes" id="UP000651085">
    <property type="component" value="Unassembled WGS sequence"/>
</dbReference>
<proteinExistence type="predicted"/>
<dbReference type="PROSITE" id="PS51257">
    <property type="entry name" value="PROKAR_LIPOPROTEIN"/>
    <property type="match status" value="1"/>
</dbReference>
<comment type="caution">
    <text evidence="2">The sequence shown here is derived from an EMBL/GenBank/DDBJ whole genome shotgun (WGS) entry which is preliminary data.</text>
</comment>
<dbReference type="EMBL" id="JACRTF010000001">
    <property type="protein sequence ID" value="MBC8591896.1"/>
    <property type="molecule type" value="Genomic_DNA"/>
</dbReference>
<reference evidence="2" key="1">
    <citation type="submission" date="2020-08" db="EMBL/GenBank/DDBJ databases">
        <title>Genome public.</title>
        <authorList>
            <person name="Liu C."/>
            <person name="Sun Q."/>
        </authorList>
    </citation>
    <scope>NUCLEOTIDE SEQUENCE</scope>
    <source>
        <strain evidence="2">N12</strain>
    </source>
</reference>
<dbReference type="Pfam" id="PF16120">
    <property type="entry name" value="DUF4836"/>
    <property type="match status" value="1"/>
</dbReference>
<accession>A0A926EZJ9</accession>
<evidence type="ECO:0000256" key="1">
    <source>
        <dbReference type="SAM" id="SignalP"/>
    </source>
</evidence>
<gene>
    <name evidence="2" type="ORF">H8744_01300</name>
</gene>
<dbReference type="RefSeq" id="WP_262433113.1">
    <property type="nucleotide sequence ID" value="NZ_JACRTF010000001.1"/>
</dbReference>
<feature type="signal peptide" evidence="1">
    <location>
        <begin position="1"/>
        <end position="26"/>
    </location>
</feature>
<evidence type="ECO:0000313" key="2">
    <source>
        <dbReference type="EMBL" id="MBC8591896.1"/>
    </source>
</evidence>
<name>A0A926EZJ9_9BACT</name>
<evidence type="ECO:0000313" key="3">
    <source>
        <dbReference type="Proteomes" id="UP000651085"/>
    </source>
</evidence>
<feature type="chain" id="PRO_5036887138" evidence="1">
    <location>
        <begin position="27"/>
        <end position="520"/>
    </location>
</feature>
<dbReference type="InterPro" id="IPR032276">
    <property type="entry name" value="DUF4836"/>
</dbReference>
<dbReference type="AlphaFoldDB" id="A0A926EZJ9"/>
<protein>
    <submittedName>
        <fullName evidence="2">DUF4836 family protein</fullName>
    </submittedName>
</protein>
<sequence>MVKKMISRLSVLAVLIVFMASCSKQADYTNAIPADASAVASINLKSLIDKSGLKDKENEAAKQKIIEALKGGINAASFQQIEKVINNPKESGIDIEAPIYYFTSPSFPYTSLLGKVTDRDKLEASLEVMVKEQLCQPVETSDGFSQTKIGTNDILAFNESVAMLVHVNSNSQMDNAVKVIGSLLKQTGENSIIGNTGFQKMQKQKGDINVLASFAALPEMYARQLNTAMSMSGINIDPKDLMILGSLSFEKGKIAMQSEYYTDNKEVMAMLEKQQQATKKLNSTFLKYFPASTIAFMNVGANGEETYNLLQDNPDFRNTFSLAKADEIKELFASFNGDISAGLINFTMNNAPTFAVYADVKNGNALKALYDNKKALNLNRGEDIVKLGEDEYVFKSRQMNLFFGIKDKQMYATNDELLYKSIGKPVEKSIKDTEYASDMKGKNFFMVINMNAILELPVVKMMVGFGGEEYQMYYNLASQISYFEASSDGNNIANIDLILKNKDVNALKLIVDFAKKFTGM</sequence>